<accession>A0A6S6VSR6</accession>
<reference evidence="1" key="1">
    <citation type="submission" date="2021-02" db="EMBL/GenBank/DDBJ databases">
        <authorList>
            <person name="Syme A R."/>
            <person name="Syme A R."/>
            <person name="Moolhuijzen P."/>
        </authorList>
    </citation>
    <scope>NUCLEOTIDE SEQUENCE</scope>
    <source>
        <strain evidence="1">W1-1</strain>
    </source>
</reference>
<dbReference type="AlphaFoldDB" id="A0A6S6VSR6"/>
<organism evidence="1 2">
    <name type="scientific">Pyrenophora teres f. teres</name>
    <dbReference type="NCBI Taxonomy" id="97479"/>
    <lineage>
        <taxon>Eukaryota</taxon>
        <taxon>Fungi</taxon>
        <taxon>Dikarya</taxon>
        <taxon>Ascomycota</taxon>
        <taxon>Pezizomycotina</taxon>
        <taxon>Dothideomycetes</taxon>
        <taxon>Pleosporomycetidae</taxon>
        <taxon>Pleosporales</taxon>
        <taxon>Pleosporineae</taxon>
        <taxon>Pleosporaceae</taxon>
        <taxon>Pyrenophora</taxon>
    </lineage>
</organism>
<sequence length="83" mass="9184">MEVAPSVEVMPSMAVMPRLEGRSRDCAAQAYPLCPAFNVVLPLLLVLLLVIVILPPPSSVSSPIRRLSVPWGRIRGLVYKYPW</sequence>
<protein>
    <submittedName>
        <fullName evidence="1">Uncharacterized protein</fullName>
    </submittedName>
</protein>
<dbReference type="EMBL" id="HG992979">
    <property type="protein sequence ID" value="CAE7020124.1"/>
    <property type="molecule type" value="Genomic_DNA"/>
</dbReference>
<evidence type="ECO:0000313" key="1">
    <source>
        <dbReference type="EMBL" id="CAE7020124.1"/>
    </source>
</evidence>
<dbReference type="Proteomes" id="UP000472372">
    <property type="component" value="Chromosome 3"/>
</dbReference>
<proteinExistence type="predicted"/>
<gene>
    <name evidence="1" type="ORF">PTTW11_03012</name>
</gene>
<name>A0A6S6VSR6_9PLEO</name>
<evidence type="ECO:0000313" key="2">
    <source>
        <dbReference type="Proteomes" id="UP000472372"/>
    </source>
</evidence>